<dbReference type="EMBL" id="MQUA01000013">
    <property type="protein sequence ID" value="PQB07543.1"/>
    <property type="molecule type" value="Genomic_DNA"/>
</dbReference>
<reference evidence="1 2" key="1">
    <citation type="submission" date="2016-11" db="EMBL/GenBank/DDBJ databases">
        <title>Trade-off between light-utilization and light-protection in marine flavobacteria.</title>
        <authorList>
            <person name="Kumagai Y."/>
        </authorList>
    </citation>
    <scope>NUCLEOTIDE SEQUENCE [LARGE SCALE GENOMIC DNA]</scope>
    <source>
        <strain evidence="1 2">ATCC 700397</strain>
    </source>
</reference>
<comment type="caution">
    <text evidence="1">The sequence shown here is derived from an EMBL/GenBank/DDBJ whole genome shotgun (WGS) entry which is preliminary data.</text>
</comment>
<proteinExistence type="predicted"/>
<sequence>MSKLKCKHCGKDFYAGRHCLHSPTKKHKALTDGDNCVHCGNKFQAGRHCTHSPTKKHSLDC</sequence>
<gene>
    <name evidence="1" type="ORF">BST83_10525</name>
</gene>
<protein>
    <submittedName>
        <fullName evidence="1">Uncharacterized protein</fullName>
    </submittedName>
</protein>
<keyword evidence="2" id="KW-1185">Reference proteome</keyword>
<dbReference type="Proteomes" id="UP000239522">
    <property type="component" value="Unassembled WGS sequence"/>
</dbReference>
<evidence type="ECO:0000313" key="2">
    <source>
        <dbReference type="Proteomes" id="UP000239522"/>
    </source>
</evidence>
<dbReference type="AlphaFoldDB" id="A0A2S7KYF7"/>
<evidence type="ECO:0000313" key="1">
    <source>
        <dbReference type="EMBL" id="PQB07543.1"/>
    </source>
</evidence>
<name>A0A2S7KYF7_9FLAO</name>
<accession>A0A2S7KYF7</accession>
<organism evidence="1 2">
    <name type="scientific">Polaribacter filamentus</name>
    <dbReference type="NCBI Taxonomy" id="53483"/>
    <lineage>
        <taxon>Bacteria</taxon>
        <taxon>Pseudomonadati</taxon>
        <taxon>Bacteroidota</taxon>
        <taxon>Flavobacteriia</taxon>
        <taxon>Flavobacteriales</taxon>
        <taxon>Flavobacteriaceae</taxon>
    </lineage>
</organism>